<dbReference type="EMBL" id="MH678632">
    <property type="protein sequence ID" value="AZY91903.1"/>
    <property type="molecule type" value="Genomic_DNA"/>
</dbReference>
<dbReference type="EMBL" id="MH678631">
    <property type="protein sequence ID" value="AZY91888.1"/>
    <property type="molecule type" value="Genomic_DNA"/>
</dbReference>
<organism evidence="3">
    <name type="scientific">Lactococcus lactis</name>
    <dbReference type="NCBI Taxonomy" id="1358"/>
    <lineage>
        <taxon>Bacteria</taxon>
        <taxon>Bacillati</taxon>
        <taxon>Bacillota</taxon>
        <taxon>Bacilli</taxon>
        <taxon>Lactobacillales</taxon>
        <taxon>Streptococcaceae</taxon>
        <taxon>Lactococcus</taxon>
    </lineage>
</organism>
<evidence type="ECO:0000313" key="1">
    <source>
        <dbReference type="EMBL" id="AZY91888.1"/>
    </source>
</evidence>
<accession>A0A3Q9T974</accession>
<sequence>MEVFYSYNSRINNLSKADKGKEVVKNSSEKNQIDLTYKKYYKNLPKSVQNKIDDISSKNKEVTLTCIWQSDSVISEQFQQNLQKYYGNKFWNIKNITYNGETSEQLLAEKVQNQVLATNPDVVLYEAPLFNDNQYRLLG</sequence>
<evidence type="ECO:0000313" key="3">
    <source>
        <dbReference type="EMBL" id="AZY91918.1"/>
    </source>
</evidence>
<evidence type="ECO:0000313" key="4">
    <source>
        <dbReference type="EMBL" id="AZY91948.1"/>
    </source>
</evidence>
<dbReference type="EMBL" id="MH678633">
    <property type="protein sequence ID" value="AZY91918.1"/>
    <property type="molecule type" value="Genomic_DNA"/>
</dbReference>
<dbReference type="AlphaFoldDB" id="A0A3Q9T974"/>
<proteinExistence type="predicted"/>
<dbReference type="EMBL" id="MH678635">
    <property type="protein sequence ID" value="AZY91948.1"/>
    <property type="molecule type" value="Genomic_DNA"/>
</dbReference>
<name>A0A3Q9T974_9LACT</name>
<reference evidence="3" key="1">
    <citation type="journal article" date="2019" name="FEMS Microbiol. Lett.">
        <title>High-throughput screening for texturing Lactococcus strains.</title>
        <authorList>
            <person name="Poulsen V.K."/>
            <person name="Derkx P."/>
            <person name="Oregaard G."/>
        </authorList>
    </citation>
    <scope>NUCLEOTIDE SEQUENCE</scope>
    <source>
        <strain evidence="2">Llc2</strain>
        <strain evidence="4">Llc3</strain>
        <strain evidence="1">Llc5</strain>
        <strain evidence="3">Lll8</strain>
    </source>
</reference>
<evidence type="ECO:0000313" key="2">
    <source>
        <dbReference type="EMBL" id="AZY91903.1"/>
    </source>
</evidence>
<protein>
    <submittedName>
        <fullName evidence="3">EpsX</fullName>
    </submittedName>
</protein>
<dbReference type="SUPFAM" id="SSF52266">
    <property type="entry name" value="SGNH hydrolase"/>
    <property type="match status" value="1"/>
</dbReference>